<keyword evidence="4" id="KW-1185">Reference proteome</keyword>
<evidence type="ECO:0000259" key="2">
    <source>
        <dbReference type="Pfam" id="PF20251"/>
    </source>
</evidence>
<gene>
    <name evidence="3" type="ORF">H9X83_12545</name>
</gene>
<feature type="chain" id="PRO_5045283853" description="Bacterial Ig-like domain-containing protein" evidence="1">
    <location>
        <begin position="23"/>
        <end position="140"/>
    </location>
</feature>
<dbReference type="RefSeq" id="WP_205134593.1">
    <property type="nucleotide sequence ID" value="NZ_JACSNT010000029.1"/>
</dbReference>
<name>A0ABS2GCT2_9FIRM</name>
<dbReference type="EMBL" id="JACSNV010000032">
    <property type="protein sequence ID" value="MBM6878960.1"/>
    <property type="molecule type" value="Genomic_DNA"/>
</dbReference>
<feature type="signal peptide" evidence="1">
    <location>
        <begin position="1"/>
        <end position="22"/>
    </location>
</feature>
<proteinExistence type="predicted"/>
<keyword evidence="1" id="KW-0732">Signal</keyword>
<evidence type="ECO:0000256" key="1">
    <source>
        <dbReference type="SAM" id="SignalP"/>
    </source>
</evidence>
<dbReference type="PROSITE" id="PS51257">
    <property type="entry name" value="PROKAR_LIPOPROTEIN"/>
    <property type="match status" value="1"/>
</dbReference>
<dbReference type="Proteomes" id="UP000729290">
    <property type="component" value="Unassembled WGS sequence"/>
</dbReference>
<evidence type="ECO:0000313" key="4">
    <source>
        <dbReference type="Proteomes" id="UP000729290"/>
    </source>
</evidence>
<comment type="caution">
    <text evidence="3">The sequence shown here is derived from an EMBL/GenBank/DDBJ whole genome shotgun (WGS) entry which is preliminary data.</text>
</comment>
<evidence type="ECO:0000313" key="3">
    <source>
        <dbReference type="EMBL" id="MBM6878960.1"/>
    </source>
</evidence>
<protein>
    <recommendedName>
        <fullName evidence="2">Bacterial Ig-like domain-containing protein</fullName>
    </recommendedName>
</protein>
<accession>A0ABS2GCT2</accession>
<dbReference type="InterPro" id="IPR046878">
    <property type="entry name" value="Big_14"/>
</dbReference>
<sequence>MRKKCSILAAVLICLLAFVGCGKDYTTQFSEVNQLEGVTLELQADTLKSTSATFLLTNGSDQEVSYRLLYHLEEKKDGVWEEFPGTAGATWGEETTAVAAGETAEIPINWKTLCGGIGKGEYRIILLVNDMPVAAEFTQE</sequence>
<reference evidence="3 4" key="1">
    <citation type="journal article" date="2021" name="Sci. Rep.">
        <title>The distribution of antibiotic resistance genes in chicken gut microbiota commensals.</title>
        <authorList>
            <person name="Juricova H."/>
            <person name="Matiasovicova J."/>
            <person name="Kubasova T."/>
            <person name="Cejkova D."/>
            <person name="Rychlik I."/>
        </authorList>
    </citation>
    <scope>NUCLEOTIDE SEQUENCE [LARGE SCALE GENOMIC DNA]</scope>
    <source>
        <strain evidence="3 4">An431b</strain>
    </source>
</reference>
<organism evidence="3 4">
    <name type="scientific">Anaerotignum lactatifermentans</name>
    <dbReference type="NCBI Taxonomy" id="160404"/>
    <lineage>
        <taxon>Bacteria</taxon>
        <taxon>Bacillati</taxon>
        <taxon>Bacillota</taxon>
        <taxon>Clostridia</taxon>
        <taxon>Lachnospirales</taxon>
        <taxon>Anaerotignaceae</taxon>
        <taxon>Anaerotignum</taxon>
    </lineage>
</organism>
<feature type="domain" description="Bacterial Ig-like" evidence="2">
    <location>
        <begin position="35"/>
        <end position="138"/>
    </location>
</feature>
<dbReference type="Pfam" id="PF20251">
    <property type="entry name" value="Big_14"/>
    <property type="match status" value="1"/>
</dbReference>